<dbReference type="GO" id="GO:0005765">
    <property type="term" value="C:lysosomal membrane"/>
    <property type="evidence" value="ECO:0007669"/>
    <property type="project" value="TreeGrafter"/>
</dbReference>
<evidence type="ECO:0000313" key="3">
    <source>
        <dbReference type="Proteomes" id="UP000269221"/>
    </source>
</evidence>
<protein>
    <submittedName>
        <fullName evidence="2">Uncharacterized protein</fullName>
    </submittedName>
</protein>
<feature type="compositionally biased region" description="Basic and acidic residues" evidence="1">
    <location>
        <begin position="1"/>
        <end position="11"/>
    </location>
</feature>
<gene>
    <name evidence="2" type="ORF">DUI87_34282</name>
</gene>
<dbReference type="OrthoDB" id="263481at2759"/>
<dbReference type="PANTHER" id="PTHR12127">
    <property type="entry name" value="MUCOLIPIN"/>
    <property type="match status" value="1"/>
</dbReference>
<feature type="region of interest" description="Disordered" evidence="1">
    <location>
        <begin position="1"/>
        <end position="21"/>
    </location>
</feature>
<dbReference type="STRING" id="333673.A0A3M0III8"/>
<dbReference type="GO" id="GO:0005886">
    <property type="term" value="C:plasma membrane"/>
    <property type="evidence" value="ECO:0007669"/>
    <property type="project" value="TreeGrafter"/>
</dbReference>
<accession>A0A3M0III8</accession>
<organism evidence="2 3">
    <name type="scientific">Hirundo rustica rustica</name>
    <dbReference type="NCBI Taxonomy" id="333673"/>
    <lineage>
        <taxon>Eukaryota</taxon>
        <taxon>Metazoa</taxon>
        <taxon>Chordata</taxon>
        <taxon>Craniata</taxon>
        <taxon>Vertebrata</taxon>
        <taxon>Euteleostomi</taxon>
        <taxon>Archelosauria</taxon>
        <taxon>Archosauria</taxon>
        <taxon>Dinosauria</taxon>
        <taxon>Saurischia</taxon>
        <taxon>Theropoda</taxon>
        <taxon>Coelurosauria</taxon>
        <taxon>Aves</taxon>
        <taxon>Neognathae</taxon>
        <taxon>Neoaves</taxon>
        <taxon>Telluraves</taxon>
        <taxon>Australaves</taxon>
        <taxon>Passeriformes</taxon>
        <taxon>Sylvioidea</taxon>
        <taxon>Hirundinidae</taxon>
        <taxon>Hirundo</taxon>
    </lineage>
</organism>
<evidence type="ECO:0000256" key="1">
    <source>
        <dbReference type="SAM" id="MobiDB-lite"/>
    </source>
</evidence>
<dbReference type="GO" id="GO:0072345">
    <property type="term" value="F:NAADP-sensitive calcium-release channel activity"/>
    <property type="evidence" value="ECO:0007669"/>
    <property type="project" value="TreeGrafter"/>
</dbReference>
<reference evidence="2 3" key="1">
    <citation type="submission" date="2018-07" db="EMBL/GenBank/DDBJ databases">
        <title>A high quality draft genome assembly of the barn swallow (H. rustica rustica).</title>
        <authorList>
            <person name="Formenti G."/>
            <person name="Chiara M."/>
            <person name="Poveda L."/>
            <person name="Francoijs K.-J."/>
            <person name="Bonisoli-Alquati A."/>
            <person name="Canova L."/>
            <person name="Gianfranceschi L."/>
            <person name="Horner D.S."/>
            <person name="Saino N."/>
        </authorList>
    </citation>
    <scope>NUCLEOTIDE SEQUENCE [LARGE SCALE GENOMIC DNA]</scope>
    <source>
        <strain evidence="2">Chelidonia</strain>
        <tissue evidence="2">Blood</tissue>
    </source>
</reference>
<name>A0A3M0III8_HIRRU</name>
<dbReference type="InterPro" id="IPR039031">
    <property type="entry name" value="Mucolipin"/>
</dbReference>
<comment type="caution">
    <text evidence="2">The sequence shown here is derived from an EMBL/GenBank/DDBJ whole genome shotgun (WGS) entry which is preliminary data.</text>
</comment>
<evidence type="ECO:0000313" key="2">
    <source>
        <dbReference type="EMBL" id="RMB89301.1"/>
    </source>
</evidence>
<proteinExistence type="predicted"/>
<dbReference type="EMBL" id="QRBI01000295">
    <property type="protein sequence ID" value="RMB89301.1"/>
    <property type="molecule type" value="Genomic_DNA"/>
</dbReference>
<sequence length="92" mass="10465">MAAVSENERLLSRGPGYGSAVLAPVPEEEEVKKEDLRRRLKYFFMSPCEKYQACGRRPVKLVLQLTKIVLVTVQVQFHMIPDKQSSTFVPKA</sequence>
<keyword evidence="3" id="KW-1185">Reference proteome</keyword>
<dbReference type="AlphaFoldDB" id="A0A3M0III8"/>
<dbReference type="Proteomes" id="UP000269221">
    <property type="component" value="Unassembled WGS sequence"/>
</dbReference>
<dbReference type="PANTHER" id="PTHR12127:SF6">
    <property type="entry name" value="MUCOLIPIN-1"/>
    <property type="match status" value="1"/>
</dbReference>